<proteinExistence type="predicted"/>
<organism evidence="1">
    <name type="scientific">marine sediment metagenome</name>
    <dbReference type="NCBI Taxonomy" id="412755"/>
    <lineage>
        <taxon>unclassified sequences</taxon>
        <taxon>metagenomes</taxon>
        <taxon>ecological metagenomes</taxon>
    </lineage>
</organism>
<dbReference type="EMBL" id="BARV01028062">
    <property type="protein sequence ID" value="GAI44256.1"/>
    <property type="molecule type" value="Genomic_DNA"/>
</dbReference>
<reference evidence="1" key="1">
    <citation type="journal article" date="2014" name="Front. Microbiol.">
        <title>High frequency of phylogenetically diverse reductive dehalogenase-homologous genes in deep subseafloor sedimentary metagenomes.</title>
        <authorList>
            <person name="Kawai M."/>
            <person name="Futagami T."/>
            <person name="Toyoda A."/>
            <person name="Takaki Y."/>
            <person name="Nishi S."/>
            <person name="Hori S."/>
            <person name="Arai W."/>
            <person name="Tsubouchi T."/>
            <person name="Morono Y."/>
            <person name="Uchiyama I."/>
            <person name="Ito T."/>
            <person name="Fujiyama A."/>
            <person name="Inagaki F."/>
            <person name="Takami H."/>
        </authorList>
    </citation>
    <scope>NUCLEOTIDE SEQUENCE</scope>
    <source>
        <strain evidence="1">Expedition CK06-06</strain>
    </source>
</reference>
<evidence type="ECO:0000313" key="1">
    <source>
        <dbReference type="EMBL" id="GAI44256.1"/>
    </source>
</evidence>
<accession>X1PP11</accession>
<name>X1PP11_9ZZZZ</name>
<protein>
    <submittedName>
        <fullName evidence="1">Uncharacterized protein</fullName>
    </submittedName>
</protein>
<comment type="caution">
    <text evidence="1">The sequence shown here is derived from an EMBL/GenBank/DDBJ whole genome shotgun (WGS) entry which is preliminary data.</text>
</comment>
<sequence>MLKPKYNPDSVTLDAVQKMGPREFRQWNFLELKAIHKSNVETKEAIKGL</sequence>
<gene>
    <name evidence="1" type="ORF">S06H3_45021</name>
</gene>
<dbReference type="AlphaFoldDB" id="X1PP11"/>
<feature type="non-terminal residue" evidence="1">
    <location>
        <position position="49"/>
    </location>
</feature>